<dbReference type="GO" id="GO:0015293">
    <property type="term" value="F:symporter activity"/>
    <property type="evidence" value="ECO:0007669"/>
    <property type="project" value="UniProtKB-KW"/>
</dbReference>
<dbReference type="EMBL" id="MRUL01000001">
    <property type="protein sequence ID" value="OON41671.1"/>
    <property type="molecule type" value="Genomic_DNA"/>
</dbReference>
<dbReference type="Pfam" id="PF00083">
    <property type="entry name" value="Sugar_tr"/>
    <property type="match status" value="1"/>
</dbReference>
<evidence type="ECO:0000256" key="8">
    <source>
        <dbReference type="SAM" id="Phobius"/>
    </source>
</evidence>
<protein>
    <submittedName>
        <fullName evidence="10">MFS transporter</fullName>
    </submittedName>
</protein>
<dbReference type="RefSeq" id="WP_078000694.1">
    <property type="nucleotide sequence ID" value="NZ_MRUL01000001.1"/>
</dbReference>
<proteinExistence type="predicted"/>
<accession>A0A1S8YR50</accession>
<dbReference type="InterPro" id="IPR020846">
    <property type="entry name" value="MFS_dom"/>
</dbReference>
<dbReference type="GO" id="GO:0005886">
    <property type="term" value="C:plasma membrane"/>
    <property type="evidence" value="ECO:0007669"/>
    <property type="project" value="UniProtKB-SubCell"/>
</dbReference>
<feature type="transmembrane region" description="Helical" evidence="8">
    <location>
        <begin position="333"/>
        <end position="351"/>
    </location>
</feature>
<comment type="subcellular location">
    <subcellularLocation>
        <location evidence="1">Cell membrane</location>
        <topology evidence="1">Multi-pass membrane protein</topology>
    </subcellularLocation>
</comment>
<feature type="transmembrane region" description="Helical" evidence="8">
    <location>
        <begin position="302"/>
        <end position="321"/>
    </location>
</feature>
<feature type="transmembrane region" description="Helical" evidence="8">
    <location>
        <begin position="78"/>
        <end position="99"/>
    </location>
</feature>
<keyword evidence="4 8" id="KW-0812">Transmembrane</keyword>
<evidence type="ECO:0000313" key="10">
    <source>
        <dbReference type="EMBL" id="OON41671.1"/>
    </source>
</evidence>
<feature type="domain" description="Major facilitator superfamily (MFS) profile" evidence="9">
    <location>
        <begin position="36"/>
        <end position="450"/>
    </location>
</feature>
<dbReference type="PANTHER" id="PTHR43528:SF1">
    <property type="entry name" value="ALPHA-KETOGLUTARATE PERMEASE"/>
    <property type="match status" value="1"/>
</dbReference>
<feature type="transmembrane region" description="Helical" evidence="8">
    <location>
        <begin position="424"/>
        <end position="445"/>
    </location>
</feature>
<comment type="caution">
    <text evidence="10">The sequence shown here is derived from an EMBL/GenBank/DDBJ whole genome shotgun (WGS) entry which is preliminary data.</text>
</comment>
<dbReference type="PROSITE" id="PS50850">
    <property type="entry name" value="MFS"/>
    <property type="match status" value="1"/>
</dbReference>
<dbReference type="Gene3D" id="1.20.1250.20">
    <property type="entry name" value="MFS general substrate transporter like domains"/>
    <property type="match status" value="2"/>
</dbReference>
<evidence type="ECO:0000256" key="6">
    <source>
        <dbReference type="ARBA" id="ARBA00022989"/>
    </source>
</evidence>
<evidence type="ECO:0000256" key="2">
    <source>
        <dbReference type="ARBA" id="ARBA00022448"/>
    </source>
</evidence>
<feature type="transmembrane region" description="Helical" evidence="8">
    <location>
        <begin position="357"/>
        <end position="374"/>
    </location>
</feature>
<keyword evidence="11" id="KW-1185">Reference proteome</keyword>
<dbReference type="InterPro" id="IPR051084">
    <property type="entry name" value="H+-coupled_symporters"/>
</dbReference>
<name>A0A1S8YR50_9GAMM</name>
<evidence type="ECO:0000256" key="4">
    <source>
        <dbReference type="ARBA" id="ARBA00022692"/>
    </source>
</evidence>
<feature type="transmembrane region" description="Helical" evidence="8">
    <location>
        <begin position="119"/>
        <end position="142"/>
    </location>
</feature>
<dbReference type="PROSITE" id="PS00217">
    <property type="entry name" value="SUGAR_TRANSPORT_2"/>
    <property type="match status" value="1"/>
</dbReference>
<dbReference type="PANTHER" id="PTHR43528">
    <property type="entry name" value="ALPHA-KETOGLUTARATE PERMEASE"/>
    <property type="match status" value="1"/>
</dbReference>
<feature type="transmembrane region" description="Helical" evidence="8">
    <location>
        <begin position="270"/>
        <end position="290"/>
    </location>
</feature>
<keyword evidence="2" id="KW-0813">Transport</keyword>
<dbReference type="AlphaFoldDB" id="A0A1S8YR50"/>
<keyword evidence="7 8" id="KW-0472">Membrane</keyword>
<feature type="transmembrane region" description="Helical" evidence="8">
    <location>
        <begin position="212"/>
        <end position="231"/>
    </location>
</feature>
<dbReference type="InterPro" id="IPR005829">
    <property type="entry name" value="Sugar_transporter_CS"/>
</dbReference>
<organism evidence="10 11">
    <name type="scientific">Izhakiella australiensis</name>
    <dbReference type="NCBI Taxonomy" id="1926881"/>
    <lineage>
        <taxon>Bacteria</taxon>
        <taxon>Pseudomonadati</taxon>
        <taxon>Pseudomonadota</taxon>
        <taxon>Gammaproteobacteria</taxon>
        <taxon>Enterobacterales</taxon>
        <taxon>Erwiniaceae</taxon>
        <taxon>Izhakiella</taxon>
    </lineage>
</organism>
<evidence type="ECO:0000259" key="9">
    <source>
        <dbReference type="PROSITE" id="PS50850"/>
    </source>
</evidence>
<reference evidence="10 11" key="1">
    <citation type="submission" date="2016-12" db="EMBL/GenBank/DDBJ databases">
        <title>Izhakiella australiana sp. nov. of genus Izhakiella isolated from Australian desert.</title>
        <authorList>
            <person name="Ji M."/>
        </authorList>
    </citation>
    <scope>NUCLEOTIDE SEQUENCE [LARGE SCALE GENOMIC DNA]</scope>
    <source>
        <strain evidence="10 11">D4N98</strain>
    </source>
</reference>
<dbReference type="OrthoDB" id="3690818at2"/>
<feature type="transmembrane region" description="Helical" evidence="8">
    <location>
        <begin position="180"/>
        <end position="200"/>
    </location>
</feature>
<dbReference type="Proteomes" id="UP000190667">
    <property type="component" value="Unassembled WGS sequence"/>
</dbReference>
<evidence type="ECO:0000256" key="1">
    <source>
        <dbReference type="ARBA" id="ARBA00004651"/>
    </source>
</evidence>
<sequence>MKNSTFSDVSRPADYLMQRQRSGEKRVSHYKDLNRAVSGVTLGNMVEWFDFAIYSSMATIMAQVFFPQTSAYSQLIAIYAAFAAGFIIRPLGGFVFGPIGDRFGRRTALISSISLMSGATLIIALIPSYQSIGIAAPCLLVLMRMLQGLSTGGEYGGSCIFIAEHCPDKRRSFFTSWLEFGNISGFLIGGLVVSLVSHLVGETQMASWGWRIPFALAGLMGVVAIFIRLNLDETPVFRQMQKESRAREANTSQKSLWQNMLAEWPQMLRAAGLVATFNVSYYIILGYVPGYLTNVLGYSQSFSSNLSLVATLGLLLFIPLFGALGDRFGRKRMLVVGCLLMVVFALPAFHLLRHHHAGVMAAALAVLIFAMLFFEGTMPGTLTSLFRAPVRYSCFAISYNISVSLLGGTAPLINTWLIEKTGNVMIPAWYLIGGALLGLMALWGLRDRTGKPLPG</sequence>
<evidence type="ECO:0000256" key="7">
    <source>
        <dbReference type="ARBA" id="ARBA00023136"/>
    </source>
</evidence>
<dbReference type="InterPro" id="IPR036259">
    <property type="entry name" value="MFS_trans_sf"/>
</dbReference>
<evidence type="ECO:0000256" key="5">
    <source>
        <dbReference type="ARBA" id="ARBA00022847"/>
    </source>
</evidence>
<keyword evidence="6 8" id="KW-1133">Transmembrane helix</keyword>
<dbReference type="FunFam" id="1.20.1250.20:FF:000001">
    <property type="entry name" value="Dicarboxylate MFS transporter"/>
    <property type="match status" value="1"/>
</dbReference>
<evidence type="ECO:0000256" key="3">
    <source>
        <dbReference type="ARBA" id="ARBA00022475"/>
    </source>
</evidence>
<gene>
    <name evidence="10" type="ORF">BTJ39_00445</name>
</gene>
<dbReference type="STRING" id="1926881.BTJ39_00445"/>
<feature type="transmembrane region" description="Helical" evidence="8">
    <location>
        <begin position="395"/>
        <end position="418"/>
    </location>
</feature>
<keyword evidence="3" id="KW-1003">Cell membrane</keyword>
<dbReference type="InterPro" id="IPR005828">
    <property type="entry name" value="MFS_sugar_transport-like"/>
</dbReference>
<dbReference type="SUPFAM" id="SSF103473">
    <property type="entry name" value="MFS general substrate transporter"/>
    <property type="match status" value="1"/>
</dbReference>
<evidence type="ECO:0000313" key="11">
    <source>
        <dbReference type="Proteomes" id="UP000190667"/>
    </source>
</evidence>
<keyword evidence="5" id="KW-0769">Symport</keyword>